<accession>A0A3S9MMM1</accession>
<keyword evidence="3" id="KW-0732">Signal</keyword>
<sequence>MRHGLANRRTLAVRRTLALLLAVLTLLVGAAQAAQATGYRYWSFWDRDGDTWTYAIQGPSTARPSDGDVQGFRFAVSEDSKDAARPRGAAVFEVICARTPARDGEKRVALVIDFGTSADAPSDETPPARRTACARVPGDATTAEALASVAKPLRYDTNALLCAIAGYPERGCGEQVSGAGKPTATEEQAAKEQAAEKEAAEKKDGSQGGPSLGLVAGIAVVAVLGAAAVWQARRRRNA</sequence>
<feature type="compositionally biased region" description="Basic and acidic residues" evidence="1">
    <location>
        <begin position="188"/>
        <end position="205"/>
    </location>
</feature>
<evidence type="ECO:0000256" key="3">
    <source>
        <dbReference type="SAM" id="SignalP"/>
    </source>
</evidence>
<reference evidence="4 5" key="1">
    <citation type="journal article" date="2019" name="Int. J. Syst. Evol. Microbiol.">
        <title>Streptomyces cyaneochromogenes sp. nov., a blue pigment-producing actinomycete from manganese-contaminated soil.</title>
        <authorList>
            <person name="Tang X."/>
            <person name="Zhao J."/>
            <person name="Li K."/>
            <person name="Chen Z."/>
            <person name="Sun Y."/>
            <person name="Gao J."/>
        </authorList>
    </citation>
    <scope>NUCLEOTIDE SEQUENCE [LARGE SCALE GENOMIC DNA]</scope>
    <source>
        <strain evidence="4 5">MK-45</strain>
    </source>
</reference>
<keyword evidence="5" id="KW-1185">Reference proteome</keyword>
<proteinExistence type="predicted"/>
<dbReference type="NCBIfam" id="NF040672">
    <property type="entry name" value="SCO2322_fam"/>
    <property type="match status" value="1"/>
</dbReference>
<keyword evidence="2" id="KW-1133">Transmembrane helix</keyword>
<evidence type="ECO:0008006" key="6">
    <source>
        <dbReference type="Google" id="ProtNLM"/>
    </source>
</evidence>
<dbReference type="EMBL" id="CP034539">
    <property type="protein sequence ID" value="AZQ40377.1"/>
    <property type="molecule type" value="Genomic_DNA"/>
</dbReference>
<gene>
    <name evidence="4" type="ORF">EJ357_13675</name>
</gene>
<evidence type="ECO:0000313" key="4">
    <source>
        <dbReference type="EMBL" id="AZQ40377.1"/>
    </source>
</evidence>
<dbReference type="OrthoDB" id="3530682at2"/>
<organism evidence="4 5">
    <name type="scientific">Streptomyces cyaneochromogenes</name>
    <dbReference type="NCBI Taxonomy" id="2496836"/>
    <lineage>
        <taxon>Bacteria</taxon>
        <taxon>Bacillati</taxon>
        <taxon>Actinomycetota</taxon>
        <taxon>Actinomycetes</taxon>
        <taxon>Kitasatosporales</taxon>
        <taxon>Streptomycetaceae</taxon>
        <taxon>Streptomyces</taxon>
    </lineage>
</organism>
<feature type="signal peptide" evidence="3">
    <location>
        <begin position="1"/>
        <end position="33"/>
    </location>
</feature>
<dbReference type="KEGG" id="scya:EJ357_13675"/>
<dbReference type="InterPro" id="IPR047703">
    <property type="entry name" value="SCO2322-like"/>
</dbReference>
<protein>
    <recommendedName>
        <fullName evidence="6">Secreted protein</fullName>
    </recommendedName>
</protein>
<feature type="transmembrane region" description="Helical" evidence="2">
    <location>
        <begin position="212"/>
        <end position="230"/>
    </location>
</feature>
<dbReference type="AlphaFoldDB" id="A0A3S9MMM1"/>
<feature type="region of interest" description="Disordered" evidence="1">
    <location>
        <begin position="173"/>
        <end position="209"/>
    </location>
</feature>
<keyword evidence="2" id="KW-0472">Membrane</keyword>
<feature type="chain" id="PRO_5038624819" description="Secreted protein" evidence="3">
    <location>
        <begin position="34"/>
        <end position="238"/>
    </location>
</feature>
<keyword evidence="2" id="KW-0812">Transmembrane</keyword>
<evidence type="ECO:0000313" key="5">
    <source>
        <dbReference type="Proteomes" id="UP000280298"/>
    </source>
</evidence>
<evidence type="ECO:0000256" key="1">
    <source>
        <dbReference type="SAM" id="MobiDB-lite"/>
    </source>
</evidence>
<dbReference type="Proteomes" id="UP000280298">
    <property type="component" value="Chromosome"/>
</dbReference>
<name>A0A3S9MMM1_9ACTN</name>
<dbReference type="InterPro" id="IPR047704">
    <property type="entry name" value="GPS-CTERM"/>
</dbReference>
<dbReference type="NCBIfam" id="NF040681">
    <property type="entry name" value="GPS-CTERM"/>
    <property type="match status" value="1"/>
</dbReference>
<evidence type="ECO:0000256" key="2">
    <source>
        <dbReference type="SAM" id="Phobius"/>
    </source>
</evidence>